<dbReference type="Gene3D" id="3.40.50.300">
    <property type="entry name" value="P-loop containing nucleotide triphosphate hydrolases"/>
    <property type="match status" value="1"/>
</dbReference>
<reference evidence="9" key="1">
    <citation type="submission" date="2021-02" db="EMBL/GenBank/DDBJ databases">
        <title>Skermanella TT6 skin isolate.</title>
        <authorList>
            <person name="Lee K."/>
            <person name="Ganzorig M."/>
        </authorList>
    </citation>
    <scope>NUCLEOTIDE SEQUENCE</scope>
    <source>
        <strain evidence="9">TT6</strain>
    </source>
</reference>
<evidence type="ECO:0000256" key="1">
    <source>
        <dbReference type="ARBA" id="ARBA00022448"/>
    </source>
</evidence>
<sequence>MSIEIRGIAKRFGSFAALDGVDLTVRDGELLALLGPSGSGKTTLLRIIAGLEFADAGEIRLNGEDAQGRAPRDREVGFVFQHYALFRHMSVFENVAFGLRVRPRAERQSNAAIAARVTELLRMVQLDWLADRYPSQLSGGQRQRVALARALAIEPKVLLLDEPFGALDAKVRKELRRWLRRLHEEMHITSVFVTHDQEEALELADRVVVMNHGRIEQIGSPAQVYDEPASAFVCDFLGQVNRFDCDIENGLARTTQGAELRMPGLNGTHGAATCFVRPHEIDLVPIGREGPEAAQVRLIHQVGPNARVELDYAGHVLEVEVGRERLPALSLSVGAWCALRINNARIFPR</sequence>
<evidence type="ECO:0000256" key="6">
    <source>
        <dbReference type="ARBA" id="ARBA00023032"/>
    </source>
</evidence>
<accession>A0ABX7BA06</accession>
<evidence type="ECO:0000259" key="8">
    <source>
        <dbReference type="PROSITE" id="PS50893"/>
    </source>
</evidence>
<evidence type="ECO:0000313" key="9">
    <source>
        <dbReference type="EMBL" id="QQP91002.1"/>
    </source>
</evidence>
<keyword evidence="7" id="KW-0472">Membrane</keyword>
<evidence type="ECO:0000313" key="10">
    <source>
        <dbReference type="Proteomes" id="UP000595197"/>
    </source>
</evidence>
<keyword evidence="6" id="KW-0764">Sulfate transport</keyword>
<dbReference type="Pfam" id="PF00005">
    <property type="entry name" value="ABC_tran"/>
    <property type="match status" value="1"/>
</dbReference>
<feature type="domain" description="ABC transporter" evidence="8">
    <location>
        <begin position="3"/>
        <end position="237"/>
    </location>
</feature>
<dbReference type="InterPro" id="IPR003593">
    <property type="entry name" value="AAA+_ATPase"/>
</dbReference>
<keyword evidence="5" id="KW-1278">Translocase</keyword>
<evidence type="ECO:0000256" key="3">
    <source>
        <dbReference type="ARBA" id="ARBA00022741"/>
    </source>
</evidence>
<dbReference type="EMBL" id="CP067420">
    <property type="protein sequence ID" value="QQP91002.1"/>
    <property type="molecule type" value="Genomic_DNA"/>
</dbReference>
<organism evidence="9 10">
    <name type="scientific">Skermanella cutis</name>
    <dbReference type="NCBI Taxonomy" id="2775420"/>
    <lineage>
        <taxon>Bacteria</taxon>
        <taxon>Pseudomonadati</taxon>
        <taxon>Pseudomonadota</taxon>
        <taxon>Alphaproteobacteria</taxon>
        <taxon>Rhodospirillales</taxon>
        <taxon>Azospirillaceae</taxon>
        <taxon>Skermanella</taxon>
    </lineage>
</organism>
<dbReference type="SUPFAM" id="SSF50331">
    <property type="entry name" value="MOP-like"/>
    <property type="match status" value="1"/>
</dbReference>
<evidence type="ECO:0000256" key="4">
    <source>
        <dbReference type="ARBA" id="ARBA00022840"/>
    </source>
</evidence>
<dbReference type="PANTHER" id="PTHR42781:SF4">
    <property type="entry name" value="SPERMIDINE_PUTRESCINE IMPORT ATP-BINDING PROTEIN POTA"/>
    <property type="match status" value="1"/>
</dbReference>
<keyword evidence="3" id="KW-0547">Nucleotide-binding</keyword>
<dbReference type="GO" id="GO:0005524">
    <property type="term" value="F:ATP binding"/>
    <property type="evidence" value="ECO:0007669"/>
    <property type="project" value="UniProtKB-KW"/>
</dbReference>
<gene>
    <name evidence="9" type="ORF">IGS68_07225</name>
</gene>
<evidence type="ECO:0000256" key="7">
    <source>
        <dbReference type="ARBA" id="ARBA00023136"/>
    </source>
</evidence>
<dbReference type="Proteomes" id="UP000595197">
    <property type="component" value="Chromosome"/>
</dbReference>
<dbReference type="CDD" id="cd03296">
    <property type="entry name" value="ABC_CysA_sulfate_importer"/>
    <property type="match status" value="1"/>
</dbReference>
<dbReference type="SUPFAM" id="SSF52540">
    <property type="entry name" value="P-loop containing nucleoside triphosphate hydrolases"/>
    <property type="match status" value="1"/>
</dbReference>
<dbReference type="SMART" id="SM00382">
    <property type="entry name" value="AAA"/>
    <property type="match status" value="1"/>
</dbReference>
<keyword evidence="1" id="KW-0813">Transport</keyword>
<dbReference type="RefSeq" id="WP_201078473.1">
    <property type="nucleotide sequence ID" value="NZ_CP067420.1"/>
</dbReference>
<dbReference type="InterPro" id="IPR017871">
    <property type="entry name" value="ABC_transporter-like_CS"/>
</dbReference>
<dbReference type="InterPro" id="IPR050093">
    <property type="entry name" value="ABC_SmlMolc_Importer"/>
</dbReference>
<keyword evidence="10" id="KW-1185">Reference proteome</keyword>
<dbReference type="InterPro" id="IPR027417">
    <property type="entry name" value="P-loop_NTPase"/>
</dbReference>
<dbReference type="InterPro" id="IPR008995">
    <property type="entry name" value="Mo/tungstate-bd_C_term_dom"/>
</dbReference>
<keyword evidence="2" id="KW-1003">Cell membrane</keyword>
<name>A0ABX7BA06_9PROT</name>
<dbReference type="Pfam" id="PF12857">
    <property type="entry name" value="TOBE_3"/>
    <property type="match status" value="1"/>
</dbReference>
<keyword evidence="4 9" id="KW-0067">ATP-binding</keyword>
<proteinExistence type="predicted"/>
<dbReference type="InterPro" id="IPR024765">
    <property type="entry name" value="TOBE-like"/>
</dbReference>
<evidence type="ECO:0000256" key="2">
    <source>
        <dbReference type="ARBA" id="ARBA00022475"/>
    </source>
</evidence>
<evidence type="ECO:0000256" key="5">
    <source>
        <dbReference type="ARBA" id="ARBA00022967"/>
    </source>
</evidence>
<protein>
    <submittedName>
        <fullName evidence="9">Sulfate ABC transporter ATP-binding protein</fullName>
    </submittedName>
</protein>
<dbReference type="NCBIfam" id="TIGR00968">
    <property type="entry name" value="3a0106s01"/>
    <property type="match status" value="1"/>
</dbReference>
<dbReference type="InterPro" id="IPR003439">
    <property type="entry name" value="ABC_transporter-like_ATP-bd"/>
</dbReference>
<dbReference type="PROSITE" id="PS50893">
    <property type="entry name" value="ABC_TRANSPORTER_2"/>
    <property type="match status" value="1"/>
</dbReference>
<dbReference type="InterPro" id="IPR005666">
    <property type="entry name" value="Sulph_transpt1"/>
</dbReference>
<dbReference type="PROSITE" id="PS00211">
    <property type="entry name" value="ABC_TRANSPORTER_1"/>
    <property type="match status" value="1"/>
</dbReference>
<dbReference type="PANTHER" id="PTHR42781">
    <property type="entry name" value="SPERMIDINE/PUTRESCINE IMPORT ATP-BINDING PROTEIN POTA"/>
    <property type="match status" value="1"/>
</dbReference>